<dbReference type="InterPro" id="IPR044399">
    <property type="entry name" value="Mb-like_M"/>
</dbReference>
<keyword evidence="2 6" id="KW-0349">Heme</keyword>
<proteinExistence type="inferred from homology"/>
<dbReference type="EMBL" id="JABSTR010000008">
    <property type="protein sequence ID" value="KAH9377461.1"/>
    <property type="molecule type" value="Genomic_DNA"/>
</dbReference>
<keyword evidence="4" id="KW-0479">Metal-binding</keyword>
<dbReference type="SUPFAM" id="SSF46458">
    <property type="entry name" value="Globin-like"/>
    <property type="match status" value="1"/>
</dbReference>
<evidence type="ECO:0000259" key="7">
    <source>
        <dbReference type="PROSITE" id="PS01033"/>
    </source>
</evidence>
<evidence type="ECO:0000313" key="8">
    <source>
        <dbReference type="EMBL" id="KAH9377461.1"/>
    </source>
</evidence>
<reference evidence="8 9" key="1">
    <citation type="journal article" date="2020" name="Cell">
        <title>Large-Scale Comparative Analyses of Tick Genomes Elucidate Their Genetic Diversity and Vector Capacities.</title>
        <authorList>
            <consortium name="Tick Genome and Microbiome Consortium (TIGMIC)"/>
            <person name="Jia N."/>
            <person name="Wang J."/>
            <person name="Shi W."/>
            <person name="Du L."/>
            <person name="Sun Y."/>
            <person name="Zhan W."/>
            <person name="Jiang J.F."/>
            <person name="Wang Q."/>
            <person name="Zhang B."/>
            <person name="Ji P."/>
            <person name="Bell-Sakyi L."/>
            <person name="Cui X.M."/>
            <person name="Yuan T.T."/>
            <person name="Jiang B.G."/>
            <person name="Yang W.F."/>
            <person name="Lam T.T."/>
            <person name="Chang Q.C."/>
            <person name="Ding S.J."/>
            <person name="Wang X.J."/>
            <person name="Zhu J.G."/>
            <person name="Ruan X.D."/>
            <person name="Zhao L."/>
            <person name="Wei J.T."/>
            <person name="Ye R.Z."/>
            <person name="Que T.C."/>
            <person name="Du C.H."/>
            <person name="Zhou Y.H."/>
            <person name="Cheng J.X."/>
            <person name="Dai P.F."/>
            <person name="Guo W.B."/>
            <person name="Han X.H."/>
            <person name="Huang E.J."/>
            <person name="Li L.F."/>
            <person name="Wei W."/>
            <person name="Gao Y.C."/>
            <person name="Liu J.Z."/>
            <person name="Shao H.Z."/>
            <person name="Wang X."/>
            <person name="Wang C.C."/>
            <person name="Yang T.C."/>
            <person name="Huo Q.B."/>
            <person name="Li W."/>
            <person name="Chen H.Y."/>
            <person name="Chen S.E."/>
            <person name="Zhou L.G."/>
            <person name="Ni X.B."/>
            <person name="Tian J.H."/>
            <person name="Sheng Y."/>
            <person name="Liu T."/>
            <person name="Pan Y.S."/>
            <person name="Xia L.Y."/>
            <person name="Li J."/>
            <person name="Zhao F."/>
            <person name="Cao W.C."/>
        </authorList>
    </citation>
    <scope>NUCLEOTIDE SEQUENCE [LARGE SCALE GENOMIC DNA]</scope>
    <source>
        <strain evidence="8">HaeL-2018</strain>
    </source>
</reference>
<keyword evidence="3 6" id="KW-0561">Oxygen transport</keyword>
<dbReference type="OMA" id="EAWFTLF"/>
<dbReference type="GO" id="GO:0020037">
    <property type="term" value="F:heme binding"/>
    <property type="evidence" value="ECO:0007669"/>
    <property type="project" value="InterPro"/>
</dbReference>
<dbReference type="Proteomes" id="UP000821853">
    <property type="component" value="Unassembled WGS sequence"/>
</dbReference>
<dbReference type="PANTHER" id="PTHR47217">
    <property type="entry name" value="GLOBIN-LIKE PROTEIN"/>
    <property type="match status" value="1"/>
</dbReference>
<dbReference type="AlphaFoldDB" id="A0A9J6GPA9"/>
<evidence type="ECO:0000256" key="1">
    <source>
        <dbReference type="ARBA" id="ARBA00022448"/>
    </source>
</evidence>
<evidence type="ECO:0000256" key="4">
    <source>
        <dbReference type="ARBA" id="ARBA00022723"/>
    </source>
</evidence>
<dbReference type="Gene3D" id="1.10.490.10">
    <property type="entry name" value="Globins"/>
    <property type="match status" value="1"/>
</dbReference>
<evidence type="ECO:0000256" key="5">
    <source>
        <dbReference type="ARBA" id="ARBA00023004"/>
    </source>
</evidence>
<dbReference type="VEuPathDB" id="VectorBase:HLOH_041902"/>
<feature type="domain" description="Globin" evidence="7">
    <location>
        <begin position="17"/>
        <end position="164"/>
    </location>
</feature>
<dbReference type="InterPro" id="IPR000971">
    <property type="entry name" value="Globin"/>
</dbReference>
<evidence type="ECO:0000256" key="2">
    <source>
        <dbReference type="ARBA" id="ARBA00022617"/>
    </source>
</evidence>
<evidence type="ECO:0000256" key="6">
    <source>
        <dbReference type="RuleBase" id="RU000356"/>
    </source>
</evidence>
<keyword evidence="5" id="KW-0408">Iron</keyword>
<dbReference type="InterPro" id="IPR009050">
    <property type="entry name" value="Globin-like_sf"/>
</dbReference>
<evidence type="ECO:0000256" key="3">
    <source>
        <dbReference type="ARBA" id="ARBA00022621"/>
    </source>
</evidence>
<keyword evidence="9" id="KW-1185">Reference proteome</keyword>
<comment type="similarity">
    <text evidence="6">Belongs to the globin family.</text>
</comment>
<protein>
    <recommendedName>
        <fullName evidence="7">Globin domain-containing protein</fullName>
    </recommendedName>
</protein>
<accession>A0A9J6GPA9</accession>
<dbReference type="Pfam" id="PF00042">
    <property type="entry name" value="Globin"/>
    <property type="match status" value="1"/>
</dbReference>
<dbReference type="OrthoDB" id="6483840at2759"/>
<dbReference type="GO" id="GO:0046872">
    <property type="term" value="F:metal ion binding"/>
    <property type="evidence" value="ECO:0007669"/>
    <property type="project" value="UniProtKB-KW"/>
</dbReference>
<comment type="caution">
    <text evidence="8">The sequence shown here is derived from an EMBL/GenBank/DDBJ whole genome shotgun (WGS) entry which is preliminary data.</text>
</comment>
<dbReference type="GO" id="GO:0005344">
    <property type="term" value="F:oxygen carrier activity"/>
    <property type="evidence" value="ECO:0007669"/>
    <property type="project" value="UniProtKB-KW"/>
</dbReference>
<dbReference type="PROSITE" id="PS01033">
    <property type="entry name" value="GLOBIN"/>
    <property type="match status" value="1"/>
</dbReference>
<evidence type="ECO:0000313" key="9">
    <source>
        <dbReference type="Proteomes" id="UP000821853"/>
    </source>
</evidence>
<dbReference type="InterPro" id="IPR012292">
    <property type="entry name" value="Globin/Proto"/>
</dbReference>
<organism evidence="8 9">
    <name type="scientific">Haemaphysalis longicornis</name>
    <name type="common">Bush tick</name>
    <dbReference type="NCBI Taxonomy" id="44386"/>
    <lineage>
        <taxon>Eukaryota</taxon>
        <taxon>Metazoa</taxon>
        <taxon>Ecdysozoa</taxon>
        <taxon>Arthropoda</taxon>
        <taxon>Chelicerata</taxon>
        <taxon>Arachnida</taxon>
        <taxon>Acari</taxon>
        <taxon>Parasitiformes</taxon>
        <taxon>Ixodida</taxon>
        <taxon>Ixodoidea</taxon>
        <taxon>Ixodidae</taxon>
        <taxon>Haemaphysalinae</taxon>
        <taxon>Haemaphysalis</taxon>
    </lineage>
</organism>
<gene>
    <name evidence="8" type="ORF">HPB48_006295</name>
</gene>
<dbReference type="CDD" id="cd01040">
    <property type="entry name" value="Mb-like"/>
    <property type="match status" value="1"/>
</dbReference>
<sequence>MGNASRKLGDIPDEHSGMTEQQMKLLKDTWHKFCDNNREYGVLLFLSLFIKHPELLSMFRHFKGKPVSALMDDPMFRAHGCAIGYHITALVDSLGDPAKFEILARQNAREHLKRKGVKPAHFEVMGEVMVGVLKAKEERSMTPAAVEAWEKFLMVSCVLEQKERLCQVWLR</sequence>
<keyword evidence="1 6" id="KW-0813">Transport</keyword>
<name>A0A9J6GPA9_HAELO</name>
<dbReference type="PANTHER" id="PTHR47217:SF1">
    <property type="entry name" value="GLOBIN-LIKE PROTEIN"/>
    <property type="match status" value="1"/>
</dbReference>
<dbReference type="GO" id="GO:0019825">
    <property type="term" value="F:oxygen binding"/>
    <property type="evidence" value="ECO:0007669"/>
    <property type="project" value="InterPro"/>
</dbReference>